<evidence type="ECO:0000313" key="2">
    <source>
        <dbReference type="Proteomes" id="UP000198942"/>
    </source>
</evidence>
<name>A0A1H8A7Z3_9SPHI</name>
<keyword evidence="2" id="KW-1185">Reference proteome</keyword>
<evidence type="ECO:0000313" key="1">
    <source>
        <dbReference type="EMBL" id="SEM66711.1"/>
    </source>
</evidence>
<reference evidence="2" key="1">
    <citation type="submission" date="2016-10" db="EMBL/GenBank/DDBJ databases">
        <authorList>
            <person name="Varghese N."/>
            <person name="Submissions S."/>
        </authorList>
    </citation>
    <scope>NUCLEOTIDE SEQUENCE [LARGE SCALE GENOMIC DNA]</scope>
    <source>
        <strain evidence="2">Gh-48</strain>
    </source>
</reference>
<dbReference type="Proteomes" id="UP000198942">
    <property type="component" value="Unassembled WGS sequence"/>
</dbReference>
<accession>A0A1H8A7Z3</accession>
<gene>
    <name evidence="1" type="ORF">SAMN05192574_101400</name>
</gene>
<organism evidence="1 2">
    <name type="scientific">Mucilaginibacter gossypiicola</name>
    <dbReference type="NCBI Taxonomy" id="551995"/>
    <lineage>
        <taxon>Bacteria</taxon>
        <taxon>Pseudomonadati</taxon>
        <taxon>Bacteroidota</taxon>
        <taxon>Sphingobacteriia</taxon>
        <taxon>Sphingobacteriales</taxon>
        <taxon>Sphingobacteriaceae</taxon>
        <taxon>Mucilaginibacter</taxon>
    </lineage>
</organism>
<dbReference type="RefSeq" id="WP_091206913.1">
    <property type="nucleotide sequence ID" value="NZ_FOCL01000001.1"/>
</dbReference>
<proteinExistence type="predicted"/>
<dbReference type="EMBL" id="FOCL01000001">
    <property type="protein sequence ID" value="SEM66711.1"/>
    <property type="molecule type" value="Genomic_DNA"/>
</dbReference>
<dbReference type="AlphaFoldDB" id="A0A1H8A7Z3"/>
<dbReference type="STRING" id="551995.SAMN05192574_101400"/>
<sequence>MSEYNEKEAQNAREILEMDLKSLLSDENGPNTIVDTLLDLLEHSKIEPMPAQSAAIFRLIRFLNYAQHVQLLTCH</sequence>
<protein>
    <submittedName>
        <fullName evidence="1">Uncharacterized protein</fullName>
    </submittedName>
</protein>